<evidence type="ECO:0008006" key="3">
    <source>
        <dbReference type="Google" id="ProtNLM"/>
    </source>
</evidence>
<dbReference type="InterPro" id="IPR044629">
    <property type="entry name" value="GSTL1/2/3"/>
</dbReference>
<accession>A0AA41VQD9</accession>
<evidence type="ECO:0000313" key="1">
    <source>
        <dbReference type="EMBL" id="MCL7045483.1"/>
    </source>
</evidence>
<dbReference type="Proteomes" id="UP001177140">
    <property type="component" value="Unassembled WGS sequence"/>
</dbReference>
<dbReference type="PANTHER" id="PTHR44328:SF16">
    <property type="entry name" value="PROTEIN IN2-1 HOMOLOG B"/>
    <property type="match status" value="1"/>
</dbReference>
<comment type="caution">
    <text evidence="1">The sequence shown here is derived from an EMBL/GenBank/DDBJ whole genome shotgun (WGS) entry which is preliminary data.</text>
</comment>
<proteinExistence type="predicted"/>
<dbReference type="Pfam" id="PF13410">
    <property type="entry name" value="GST_C_2"/>
    <property type="match status" value="1"/>
</dbReference>
<reference evidence="1" key="1">
    <citation type="submission" date="2022-03" db="EMBL/GenBank/DDBJ databases">
        <title>A functionally conserved STORR gene fusion in Papaver species that diverged 16.8 million years ago.</title>
        <authorList>
            <person name="Catania T."/>
        </authorList>
    </citation>
    <scope>NUCLEOTIDE SEQUENCE</scope>
    <source>
        <strain evidence="1">S-191538</strain>
    </source>
</reference>
<protein>
    <recommendedName>
        <fullName evidence="3">Glutathione S-transferase</fullName>
    </recommendedName>
</protein>
<organism evidence="1 2">
    <name type="scientific">Papaver nudicaule</name>
    <name type="common">Iceland poppy</name>
    <dbReference type="NCBI Taxonomy" id="74823"/>
    <lineage>
        <taxon>Eukaryota</taxon>
        <taxon>Viridiplantae</taxon>
        <taxon>Streptophyta</taxon>
        <taxon>Embryophyta</taxon>
        <taxon>Tracheophyta</taxon>
        <taxon>Spermatophyta</taxon>
        <taxon>Magnoliopsida</taxon>
        <taxon>Ranunculales</taxon>
        <taxon>Papaveraceae</taxon>
        <taxon>Papaveroideae</taxon>
        <taxon>Papaver</taxon>
    </lineage>
</organism>
<dbReference type="GO" id="GO:0004364">
    <property type="term" value="F:glutathione transferase activity"/>
    <property type="evidence" value="ECO:0007669"/>
    <property type="project" value="InterPro"/>
</dbReference>
<dbReference type="PANTHER" id="PTHR44328">
    <property type="entry name" value="GLUTATHIONE S-TRANSFERASE L1"/>
    <property type="match status" value="1"/>
</dbReference>
<dbReference type="Gene3D" id="1.20.1050.10">
    <property type="match status" value="1"/>
</dbReference>
<gene>
    <name evidence="1" type="ORF">MKW94_015661</name>
</gene>
<name>A0AA41VQD9_PAPNU</name>
<dbReference type="InterPro" id="IPR036282">
    <property type="entry name" value="Glutathione-S-Trfase_C_sf"/>
</dbReference>
<keyword evidence="2" id="KW-1185">Reference proteome</keyword>
<dbReference type="AlphaFoldDB" id="A0AA41VQD9"/>
<sequence length="245" mass="27942">MDISLLQHFLSAMTTRTPTLPLQLVPVTQHRTSYNLCLTSYPHNLFKPTKSSPYPIHEMKHNLILSIQYLIQCRFPSTNFEGPALFPNDPAKRELAEELLSYTSVFNNGVIGSIKGGTDVGAPFDYLESMLSKLSNRPFFLGEFSLVDIAYAPFIERYQPLLLDLKKYDIDITTGRPKLLNKIHGYAQTKRDPAELIATVKKLILVTTFKIFSSFTFCRACLLCAWKLEITLHQVSSVVIFFFFF</sequence>
<evidence type="ECO:0000313" key="2">
    <source>
        <dbReference type="Proteomes" id="UP001177140"/>
    </source>
</evidence>
<dbReference type="EMBL" id="JAJJMA010270236">
    <property type="protein sequence ID" value="MCL7045483.1"/>
    <property type="molecule type" value="Genomic_DNA"/>
</dbReference>
<dbReference type="SUPFAM" id="SSF47616">
    <property type="entry name" value="GST C-terminal domain-like"/>
    <property type="match status" value="1"/>
</dbReference>